<evidence type="ECO:0000256" key="3">
    <source>
        <dbReference type="ARBA" id="ARBA00022824"/>
    </source>
</evidence>
<sequence>MTPSIVDALKQVEEPHKADDQGAADERGNDASRDQSNDAASSSTEPAVGNPISHSDIIGLYKKLKSSETLEPKYSLEQLLQGSHVYIPPPPPKPEPSEEYKALMARLRREEDARAYERMVNPPPPLETFQNRFPNAAHAFAEANRPSKAEDLGDDDITYNEVQRQVMLIINFLVSIVGVAATLWIAGRWWSLSSRVFLTLGGSIVVAIAEVAVYSSYMWRMGEAKSKQGAVKEIKEVVQSWVVGQEGDDGGDKSVLLRSKGEEDESRQDESTPPDGVTKSNDDTTAAGASEATHEHDASAQNKTDKAGESLKRGSILSYFKPALQVPKAGAPSQQPQDSPREEEPASSPQSSPKPKQPAKRKPRLLKIKATTIHEPSDQSSSSSPSQETDNHAPPKRRGRPPLKSTISNTPVNTPEATSSNKDTTASSSSSSPSPTEKPTTTKPKKKPSSPSIQTTLNISAQAAFSECKICNTVWNPLYPDDVKYHTKTHKAVLRAEKKRKMDEL</sequence>
<accession>A0A6V8QUE6</accession>
<dbReference type="GO" id="GO:0005789">
    <property type="term" value="C:endoplasmic reticulum membrane"/>
    <property type="evidence" value="ECO:0007669"/>
    <property type="project" value="UniProtKB-SubCell"/>
</dbReference>
<dbReference type="InterPro" id="IPR028005">
    <property type="entry name" value="AcTrfase_ESCO_Znf_dom"/>
</dbReference>
<feature type="transmembrane region" description="Helical" evidence="7">
    <location>
        <begin position="168"/>
        <end position="190"/>
    </location>
</feature>
<dbReference type="Pfam" id="PF13878">
    <property type="entry name" value="zf-C2H2_3"/>
    <property type="match status" value="1"/>
</dbReference>
<dbReference type="OrthoDB" id="19981at2759"/>
<protein>
    <recommendedName>
        <fullName evidence="8">N-acetyltransferase ESCO zinc-finger domain-containing protein</fullName>
    </recommendedName>
</protein>
<keyword evidence="4 7" id="KW-1133">Transmembrane helix</keyword>
<evidence type="ECO:0000256" key="2">
    <source>
        <dbReference type="ARBA" id="ARBA00022692"/>
    </source>
</evidence>
<feature type="compositionally biased region" description="Polar residues" evidence="6">
    <location>
        <begin position="405"/>
        <end position="417"/>
    </location>
</feature>
<evidence type="ECO:0000256" key="4">
    <source>
        <dbReference type="ARBA" id="ARBA00022989"/>
    </source>
</evidence>
<dbReference type="Pfam" id="PF11712">
    <property type="entry name" value="Vma12"/>
    <property type="match status" value="1"/>
</dbReference>
<evidence type="ECO:0000256" key="5">
    <source>
        <dbReference type="ARBA" id="ARBA00023136"/>
    </source>
</evidence>
<feature type="compositionally biased region" description="Basic and acidic residues" evidence="6">
    <location>
        <begin position="292"/>
        <end position="312"/>
    </location>
</feature>
<keyword evidence="3" id="KW-0256">Endoplasmic reticulum</keyword>
<feature type="compositionally biased region" description="Low complexity" evidence="6">
    <location>
        <begin position="418"/>
        <end position="442"/>
    </location>
</feature>
<feature type="domain" description="N-acetyltransferase ESCO zinc-finger" evidence="8">
    <location>
        <begin position="454"/>
        <end position="492"/>
    </location>
</feature>
<dbReference type="PANTHER" id="PTHR31394:SF1">
    <property type="entry name" value="TRANSMEMBRANE PROTEIN 199"/>
    <property type="match status" value="1"/>
</dbReference>
<dbReference type="AlphaFoldDB" id="A0A6V8QUE6"/>
<reference evidence="9 10" key="1">
    <citation type="submission" date="2020-07" db="EMBL/GenBank/DDBJ databases">
        <title>Trichoderma asperellum IC-1 whole genome shotgun sequence.</title>
        <authorList>
            <person name="Kanamasa S."/>
            <person name="Takahashi H."/>
        </authorList>
    </citation>
    <scope>NUCLEOTIDE SEQUENCE [LARGE SCALE GENOMIC DNA]</scope>
    <source>
        <strain evidence="9 10">IC-1</strain>
    </source>
</reference>
<evidence type="ECO:0000313" key="9">
    <source>
        <dbReference type="EMBL" id="GFP54638.1"/>
    </source>
</evidence>
<keyword evidence="5 7" id="KW-0472">Membrane</keyword>
<dbReference type="EMBL" id="BLZH01000004">
    <property type="protein sequence ID" value="GFP54638.1"/>
    <property type="molecule type" value="Genomic_DNA"/>
</dbReference>
<evidence type="ECO:0000256" key="1">
    <source>
        <dbReference type="ARBA" id="ARBA00004477"/>
    </source>
</evidence>
<gene>
    <name evidence="9" type="ORF">TASIC1_0004026200</name>
</gene>
<feature type="compositionally biased region" description="Basic and acidic residues" evidence="6">
    <location>
        <begin position="10"/>
        <end position="36"/>
    </location>
</feature>
<dbReference type="InterPro" id="IPR021013">
    <property type="entry name" value="ATPase_Vma12"/>
</dbReference>
<feature type="compositionally biased region" description="Low complexity" evidence="6">
    <location>
        <begin position="378"/>
        <end position="387"/>
    </location>
</feature>
<dbReference type="PANTHER" id="PTHR31394">
    <property type="entry name" value="TRANSMEMBRANE PROTEIN 199"/>
    <property type="match status" value="1"/>
</dbReference>
<proteinExistence type="predicted"/>
<dbReference type="GO" id="GO:0070072">
    <property type="term" value="P:vacuolar proton-transporting V-type ATPase complex assembly"/>
    <property type="evidence" value="ECO:0007669"/>
    <property type="project" value="InterPro"/>
</dbReference>
<dbReference type="Proteomes" id="UP000517252">
    <property type="component" value="Unassembled WGS sequence"/>
</dbReference>
<feature type="region of interest" description="Disordered" evidence="6">
    <location>
        <begin position="243"/>
        <end position="455"/>
    </location>
</feature>
<feature type="region of interest" description="Disordered" evidence="6">
    <location>
        <begin position="1"/>
        <end position="54"/>
    </location>
</feature>
<feature type="compositionally biased region" description="Basic residues" evidence="6">
    <location>
        <begin position="357"/>
        <end position="367"/>
    </location>
</feature>
<evidence type="ECO:0000259" key="8">
    <source>
        <dbReference type="Pfam" id="PF13878"/>
    </source>
</evidence>
<keyword evidence="2 7" id="KW-0812">Transmembrane</keyword>
<feature type="transmembrane region" description="Helical" evidence="7">
    <location>
        <begin position="196"/>
        <end position="217"/>
    </location>
</feature>
<comment type="subcellular location">
    <subcellularLocation>
        <location evidence="1">Endoplasmic reticulum membrane</location>
        <topology evidence="1">Multi-pass membrane protein</topology>
    </subcellularLocation>
</comment>
<name>A0A6V8QUE6_TRIAP</name>
<evidence type="ECO:0000256" key="7">
    <source>
        <dbReference type="SAM" id="Phobius"/>
    </source>
</evidence>
<evidence type="ECO:0000313" key="10">
    <source>
        <dbReference type="Proteomes" id="UP000517252"/>
    </source>
</evidence>
<evidence type="ECO:0000256" key="6">
    <source>
        <dbReference type="SAM" id="MobiDB-lite"/>
    </source>
</evidence>
<organism evidence="9 10">
    <name type="scientific">Trichoderma asperellum</name>
    <name type="common">Filamentous fungus</name>
    <dbReference type="NCBI Taxonomy" id="101201"/>
    <lineage>
        <taxon>Eukaryota</taxon>
        <taxon>Fungi</taxon>
        <taxon>Dikarya</taxon>
        <taxon>Ascomycota</taxon>
        <taxon>Pezizomycotina</taxon>
        <taxon>Sordariomycetes</taxon>
        <taxon>Hypocreomycetidae</taxon>
        <taxon>Hypocreales</taxon>
        <taxon>Hypocreaceae</taxon>
        <taxon>Trichoderma</taxon>
    </lineage>
</organism>
<comment type="caution">
    <text evidence="9">The sequence shown here is derived from an EMBL/GenBank/DDBJ whole genome shotgun (WGS) entry which is preliminary data.</text>
</comment>